<sequence>MKLRNVEELAIATAGAKGFTCRHYWLHGMKVISWKVHISDVTKCVTIDISPADVVFKVKSMPHFPFLDLSRCIVQVHETIREIGEFMFYCFTDLGGEKNTWSQKKRLTRTYSNIANEKISYDKHI</sequence>
<comment type="caution">
    <text evidence="1">The sequence shown here is derived from an EMBL/GenBank/DDBJ whole genome shotgun (WGS) entry which is preliminary data.</text>
</comment>
<organism evidence="1 2">
    <name type="scientific">Amazona aestiva</name>
    <name type="common">Blue-fronted Amazon parrot</name>
    <dbReference type="NCBI Taxonomy" id="12930"/>
    <lineage>
        <taxon>Eukaryota</taxon>
        <taxon>Metazoa</taxon>
        <taxon>Chordata</taxon>
        <taxon>Craniata</taxon>
        <taxon>Vertebrata</taxon>
        <taxon>Euteleostomi</taxon>
        <taxon>Archelosauria</taxon>
        <taxon>Archosauria</taxon>
        <taxon>Dinosauria</taxon>
        <taxon>Saurischia</taxon>
        <taxon>Theropoda</taxon>
        <taxon>Coelurosauria</taxon>
        <taxon>Aves</taxon>
        <taxon>Neognathae</taxon>
        <taxon>Neoaves</taxon>
        <taxon>Telluraves</taxon>
        <taxon>Australaves</taxon>
        <taxon>Psittaciformes</taxon>
        <taxon>Psittacidae</taxon>
        <taxon>Amazona</taxon>
    </lineage>
</organism>
<keyword evidence="2" id="KW-1185">Reference proteome</keyword>
<evidence type="ECO:0000313" key="1">
    <source>
        <dbReference type="EMBL" id="KQK77435.1"/>
    </source>
</evidence>
<dbReference type="AlphaFoldDB" id="A0A0Q3P8W1"/>
<reference evidence="1 2" key="1">
    <citation type="submission" date="2015-10" db="EMBL/GenBank/DDBJ databases">
        <authorList>
            <person name="Gilbert D.G."/>
        </authorList>
    </citation>
    <scope>NUCLEOTIDE SEQUENCE [LARGE SCALE GENOMIC DNA]</scope>
    <source>
        <strain evidence="1">FVVF132</strain>
    </source>
</reference>
<gene>
    <name evidence="1" type="ORF">AAES_126033</name>
</gene>
<proteinExistence type="predicted"/>
<accession>A0A0Q3P8W1</accession>
<evidence type="ECO:0000313" key="2">
    <source>
        <dbReference type="Proteomes" id="UP000051836"/>
    </source>
</evidence>
<name>A0A0Q3P8W1_AMAAE</name>
<dbReference type="EMBL" id="LMAW01002758">
    <property type="protein sequence ID" value="KQK77435.1"/>
    <property type="molecule type" value="Genomic_DNA"/>
</dbReference>
<dbReference type="Proteomes" id="UP000051836">
    <property type="component" value="Unassembled WGS sequence"/>
</dbReference>
<protein>
    <submittedName>
        <fullName evidence="1">Uncharacterized protein</fullName>
    </submittedName>
</protein>